<feature type="binding site" evidence="9">
    <location>
        <position position="8"/>
    </location>
    <ligand>
        <name>substrate</name>
    </ligand>
</feature>
<keyword evidence="1 9" id="KW-0963">Cytoplasm</keyword>
<dbReference type="UniPathway" id="UPA00241">
    <property type="reaction ID" value="UER00355"/>
</dbReference>
<dbReference type="CDD" id="cd02163">
    <property type="entry name" value="PPAT"/>
    <property type="match status" value="1"/>
</dbReference>
<comment type="cofactor">
    <cofactor evidence="9">
        <name>Mg(2+)</name>
        <dbReference type="ChEBI" id="CHEBI:18420"/>
    </cofactor>
</comment>
<feature type="binding site" evidence="9">
    <location>
        <position position="16"/>
    </location>
    <ligand>
        <name>ATP</name>
        <dbReference type="ChEBI" id="CHEBI:30616"/>
    </ligand>
</feature>
<keyword evidence="4 9" id="KW-0547">Nucleotide-binding</keyword>
<dbReference type="InterPro" id="IPR004821">
    <property type="entry name" value="Cyt_trans-like"/>
</dbReference>
<evidence type="ECO:0000313" key="12">
    <source>
        <dbReference type="Proteomes" id="UP000002012"/>
    </source>
</evidence>
<protein>
    <recommendedName>
        <fullName evidence="9">Phosphopantetheine adenylyltransferase</fullName>
        <ecNumber evidence="9">2.7.7.3</ecNumber>
    </recommendedName>
    <alternativeName>
        <fullName evidence="9">Dephospho-CoA pyrophosphorylase</fullName>
    </alternativeName>
    <alternativeName>
        <fullName evidence="9">Pantetheine-phosphate adenylyltransferase</fullName>
        <shortName evidence="9">PPAT</shortName>
    </alternativeName>
</protein>
<dbReference type="KEGG" id="dap:Dacet_3017"/>
<dbReference type="NCBIfam" id="TIGR00125">
    <property type="entry name" value="cyt_tran_rel"/>
    <property type="match status" value="1"/>
</dbReference>
<dbReference type="NCBIfam" id="TIGR01510">
    <property type="entry name" value="coaD_prev_kdtB"/>
    <property type="match status" value="1"/>
</dbReference>
<comment type="subunit">
    <text evidence="9">Homohexamer.</text>
</comment>
<comment type="similarity">
    <text evidence="9">Belongs to the bacterial CoaD family.</text>
</comment>
<keyword evidence="2 9" id="KW-0808">Transferase</keyword>
<evidence type="ECO:0000256" key="6">
    <source>
        <dbReference type="ARBA" id="ARBA00022842"/>
    </source>
</evidence>
<comment type="subcellular location">
    <subcellularLocation>
        <location evidence="9">Cytoplasm</location>
    </subcellularLocation>
</comment>
<dbReference type="GO" id="GO:0005524">
    <property type="term" value="F:ATP binding"/>
    <property type="evidence" value="ECO:0007669"/>
    <property type="project" value="UniProtKB-KW"/>
</dbReference>
<dbReference type="SUPFAM" id="SSF52374">
    <property type="entry name" value="Nucleotidylyl transferase"/>
    <property type="match status" value="1"/>
</dbReference>
<keyword evidence="3 9" id="KW-0548">Nucleotidyltransferase</keyword>
<dbReference type="HAMAP" id="MF_00151">
    <property type="entry name" value="PPAT_bact"/>
    <property type="match status" value="1"/>
</dbReference>
<feature type="site" description="Transition state stabilizer" evidence="9">
    <location>
        <position position="16"/>
    </location>
</feature>
<accession>D4H763</accession>
<feature type="binding site" evidence="9">
    <location>
        <position position="40"/>
    </location>
    <ligand>
        <name>substrate</name>
    </ligand>
</feature>
<feature type="binding site" evidence="9">
    <location>
        <begin position="122"/>
        <end position="128"/>
    </location>
    <ligand>
        <name>ATP</name>
        <dbReference type="ChEBI" id="CHEBI:30616"/>
    </ligand>
</feature>
<dbReference type="FunCoup" id="D4H763">
    <property type="interactions" value="433"/>
</dbReference>
<evidence type="ECO:0000256" key="5">
    <source>
        <dbReference type="ARBA" id="ARBA00022840"/>
    </source>
</evidence>
<dbReference type="OrthoDB" id="9806661at2"/>
<dbReference type="AlphaFoldDB" id="D4H763"/>
<proteinExistence type="inferred from homology"/>
<dbReference type="GO" id="GO:0004595">
    <property type="term" value="F:pantetheine-phosphate adenylyltransferase activity"/>
    <property type="evidence" value="ECO:0007669"/>
    <property type="project" value="UniProtKB-UniRule"/>
</dbReference>
<keyword evidence="5 9" id="KW-0067">ATP-binding</keyword>
<evidence type="ECO:0000259" key="10">
    <source>
        <dbReference type="Pfam" id="PF01467"/>
    </source>
</evidence>
<dbReference type="eggNOG" id="COG0669">
    <property type="taxonomic scope" value="Bacteria"/>
</dbReference>
<dbReference type="InterPro" id="IPR001980">
    <property type="entry name" value="PPAT"/>
</dbReference>
<feature type="domain" description="Cytidyltransferase-like" evidence="10">
    <location>
        <begin position="4"/>
        <end position="132"/>
    </location>
</feature>
<feature type="binding site" evidence="9">
    <location>
        <begin position="8"/>
        <end position="9"/>
    </location>
    <ligand>
        <name>ATP</name>
        <dbReference type="ChEBI" id="CHEBI:30616"/>
    </ligand>
</feature>
<keyword evidence="7 9" id="KW-0173">Coenzyme A biosynthesis</keyword>
<sequence length="163" mass="18422">MIGLYPGTFDPLTNGHVDIAHRGAKLFDKLIVAISENPQKNTAFTLEDRVSMAQEVFCEIPNIEVVPFTCLLIKFMKKVNADVVVRGMRAVSDFEYEFQLALMNRKMSKDFETVFLMPNQDYIFLSSSMVREVAAHKGDVAGFVPECVNRQIVELYGAPTKYC</sequence>
<dbReference type="GO" id="GO:0005737">
    <property type="term" value="C:cytoplasm"/>
    <property type="evidence" value="ECO:0007669"/>
    <property type="project" value="UniProtKB-SubCell"/>
</dbReference>
<reference evidence="11 12" key="1">
    <citation type="journal article" date="2010" name="Stand. Genomic Sci.">
        <title>Complete genome sequence of Denitrovibrio acetiphilus type strain (N2460).</title>
        <authorList>
            <person name="Kiss H."/>
            <person name="Lang E."/>
            <person name="Lapidus A."/>
            <person name="Copeland A."/>
            <person name="Nolan M."/>
            <person name="Glavina Del Rio T."/>
            <person name="Chen F."/>
            <person name="Lucas S."/>
            <person name="Tice H."/>
            <person name="Cheng J.F."/>
            <person name="Han C."/>
            <person name="Goodwin L."/>
            <person name="Pitluck S."/>
            <person name="Liolios K."/>
            <person name="Pati A."/>
            <person name="Ivanova N."/>
            <person name="Mavromatis K."/>
            <person name="Chen A."/>
            <person name="Palaniappan K."/>
            <person name="Land M."/>
            <person name="Hauser L."/>
            <person name="Chang Y.J."/>
            <person name="Jeffries C.D."/>
            <person name="Detter J.C."/>
            <person name="Brettin T."/>
            <person name="Spring S."/>
            <person name="Rohde M."/>
            <person name="Goker M."/>
            <person name="Woyke T."/>
            <person name="Bristow J."/>
            <person name="Eisen J.A."/>
            <person name="Markowitz V."/>
            <person name="Hugenholtz P."/>
            <person name="Kyrpides N.C."/>
            <person name="Klenk H.P."/>
        </authorList>
    </citation>
    <scope>NUCLEOTIDE SEQUENCE [LARGE SCALE GENOMIC DNA]</scope>
    <source>
        <strain evidence="12">DSM 12809 / NBRC 114555 / N2460</strain>
    </source>
</reference>
<dbReference type="EMBL" id="CP001968">
    <property type="protein sequence ID" value="ADD69767.1"/>
    <property type="molecule type" value="Genomic_DNA"/>
</dbReference>
<dbReference type="EC" id="2.7.7.3" evidence="9"/>
<dbReference type="STRING" id="522772.Dacet_3017"/>
<dbReference type="PaxDb" id="522772-Dacet_3017"/>
<feature type="binding site" evidence="9">
    <location>
        <position position="97"/>
    </location>
    <ligand>
        <name>ATP</name>
        <dbReference type="ChEBI" id="CHEBI:30616"/>
    </ligand>
</feature>
<dbReference type="HOGENOM" id="CLU_100149_0_1_0"/>
<evidence type="ECO:0000256" key="4">
    <source>
        <dbReference type="ARBA" id="ARBA00022741"/>
    </source>
</evidence>
<evidence type="ECO:0000256" key="1">
    <source>
        <dbReference type="ARBA" id="ARBA00022490"/>
    </source>
</evidence>
<evidence type="ECO:0000256" key="3">
    <source>
        <dbReference type="ARBA" id="ARBA00022695"/>
    </source>
</evidence>
<evidence type="ECO:0000256" key="2">
    <source>
        <dbReference type="ARBA" id="ARBA00022679"/>
    </source>
</evidence>
<feature type="binding site" evidence="9">
    <location>
        <position position="86"/>
    </location>
    <ligand>
        <name>substrate</name>
    </ligand>
</feature>
<evidence type="ECO:0000313" key="11">
    <source>
        <dbReference type="EMBL" id="ADD69767.1"/>
    </source>
</evidence>
<evidence type="ECO:0000256" key="9">
    <source>
        <dbReference type="HAMAP-Rule" id="MF_00151"/>
    </source>
</evidence>
<dbReference type="Gene3D" id="3.40.50.620">
    <property type="entry name" value="HUPs"/>
    <property type="match status" value="1"/>
</dbReference>
<gene>
    <name evidence="9" type="primary">coaD</name>
    <name evidence="11" type="ordered locus">Dacet_3017</name>
</gene>
<dbReference type="RefSeq" id="WP_013012252.1">
    <property type="nucleotide sequence ID" value="NC_013943.1"/>
</dbReference>
<organism evidence="11 12">
    <name type="scientific">Denitrovibrio acetiphilus (strain DSM 12809 / NBRC 114555 / N2460)</name>
    <dbReference type="NCBI Taxonomy" id="522772"/>
    <lineage>
        <taxon>Bacteria</taxon>
        <taxon>Pseudomonadati</taxon>
        <taxon>Deferribacterota</taxon>
        <taxon>Deferribacteres</taxon>
        <taxon>Deferribacterales</taxon>
        <taxon>Geovibrionaceae</taxon>
        <taxon>Denitrovibrio</taxon>
    </lineage>
</organism>
<name>D4H763_DENA2</name>
<evidence type="ECO:0000256" key="7">
    <source>
        <dbReference type="ARBA" id="ARBA00022993"/>
    </source>
</evidence>
<dbReference type="Proteomes" id="UP000002012">
    <property type="component" value="Chromosome"/>
</dbReference>
<dbReference type="PANTHER" id="PTHR21342:SF1">
    <property type="entry name" value="PHOSPHOPANTETHEINE ADENYLYLTRANSFERASE"/>
    <property type="match status" value="1"/>
</dbReference>
<evidence type="ECO:0000256" key="8">
    <source>
        <dbReference type="ARBA" id="ARBA00029346"/>
    </source>
</evidence>
<feature type="binding site" evidence="9">
    <location>
        <begin position="87"/>
        <end position="89"/>
    </location>
    <ligand>
        <name>ATP</name>
        <dbReference type="ChEBI" id="CHEBI:30616"/>
    </ligand>
</feature>
<dbReference type="Pfam" id="PF01467">
    <property type="entry name" value="CTP_transf_like"/>
    <property type="match status" value="1"/>
</dbReference>
<feature type="binding site" evidence="9">
    <location>
        <position position="72"/>
    </location>
    <ligand>
        <name>substrate</name>
    </ligand>
</feature>
<dbReference type="PANTHER" id="PTHR21342">
    <property type="entry name" value="PHOSPHOPANTETHEINE ADENYLYLTRANSFERASE"/>
    <property type="match status" value="1"/>
</dbReference>
<dbReference type="InterPro" id="IPR014729">
    <property type="entry name" value="Rossmann-like_a/b/a_fold"/>
</dbReference>
<comment type="catalytic activity">
    <reaction evidence="8 9">
        <text>(R)-4'-phosphopantetheine + ATP + H(+) = 3'-dephospho-CoA + diphosphate</text>
        <dbReference type="Rhea" id="RHEA:19801"/>
        <dbReference type="ChEBI" id="CHEBI:15378"/>
        <dbReference type="ChEBI" id="CHEBI:30616"/>
        <dbReference type="ChEBI" id="CHEBI:33019"/>
        <dbReference type="ChEBI" id="CHEBI:57328"/>
        <dbReference type="ChEBI" id="CHEBI:61723"/>
        <dbReference type="EC" id="2.7.7.3"/>
    </reaction>
</comment>
<dbReference type="PRINTS" id="PR01020">
    <property type="entry name" value="LPSBIOSNTHSS"/>
</dbReference>
<comment type="pathway">
    <text evidence="9">Cofactor biosynthesis; coenzyme A biosynthesis; CoA from (R)-pantothenate: step 4/5.</text>
</comment>
<dbReference type="GO" id="GO:0015937">
    <property type="term" value="P:coenzyme A biosynthetic process"/>
    <property type="evidence" value="ECO:0007669"/>
    <property type="project" value="UniProtKB-UniRule"/>
</dbReference>
<keyword evidence="12" id="KW-1185">Reference proteome</keyword>
<comment type="function">
    <text evidence="9">Reversibly transfers an adenylyl group from ATP to 4'-phosphopantetheine, yielding dephospho-CoA (dPCoA) and pyrophosphate.</text>
</comment>
<keyword evidence="6 9" id="KW-0460">Magnesium</keyword>
<dbReference type="InParanoid" id="D4H763"/>